<dbReference type="InterPro" id="IPR044839">
    <property type="entry name" value="NDR1-like"/>
</dbReference>
<accession>A0A151SHR2</accession>
<sequence>MTDRVHPAAKTTTPKPTFPAAQSNLPGATRLSYRPQPPHRRRSRSGCSLCCWLLLILLFLLLLLGGGATVFYFLYHPQRPTFSLTSLKLTTFNLTSPSTLDAKFHLALSTTNPNPKILFSYDATSVSILCGDTALAAATIPAFRQPQRNTTVLEATVASTEDAVAQLKRSKSEVALKVELETKVAAETGVLTTPRVGVRVLCDGIGVSLPDGEKPATAITENTECEVDVRLKVWKWTIG</sequence>
<gene>
    <name evidence="8" type="ORF">KK1_000517</name>
</gene>
<dbReference type="InterPro" id="IPR004864">
    <property type="entry name" value="LEA_2"/>
</dbReference>
<organism evidence="8 9">
    <name type="scientific">Cajanus cajan</name>
    <name type="common">Pigeon pea</name>
    <name type="synonym">Cajanus indicus</name>
    <dbReference type="NCBI Taxonomy" id="3821"/>
    <lineage>
        <taxon>Eukaryota</taxon>
        <taxon>Viridiplantae</taxon>
        <taxon>Streptophyta</taxon>
        <taxon>Embryophyta</taxon>
        <taxon>Tracheophyta</taxon>
        <taxon>Spermatophyta</taxon>
        <taxon>Magnoliopsida</taxon>
        <taxon>eudicotyledons</taxon>
        <taxon>Gunneridae</taxon>
        <taxon>Pentapetalae</taxon>
        <taxon>rosids</taxon>
        <taxon>fabids</taxon>
        <taxon>Fabales</taxon>
        <taxon>Fabaceae</taxon>
        <taxon>Papilionoideae</taxon>
        <taxon>50 kb inversion clade</taxon>
        <taxon>NPAAA clade</taxon>
        <taxon>indigoferoid/millettioid clade</taxon>
        <taxon>Phaseoleae</taxon>
        <taxon>Cajanus</taxon>
    </lineage>
</organism>
<evidence type="ECO:0000256" key="4">
    <source>
        <dbReference type="ARBA" id="ARBA00023136"/>
    </source>
</evidence>
<dbReference type="OrthoDB" id="777167at2759"/>
<dbReference type="GO" id="GO:0098542">
    <property type="term" value="P:defense response to other organism"/>
    <property type="evidence" value="ECO:0007669"/>
    <property type="project" value="InterPro"/>
</dbReference>
<keyword evidence="9" id="KW-1185">Reference proteome</keyword>
<feature type="compositionally biased region" description="Low complexity" evidence="5">
    <location>
        <begin position="8"/>
        <end position="21"/>
    </location>
</feature>
<reference evidence="8 9" key="1">
    <citation type="journal article" date="2012" name="Nat. Biotechnol.">
        <title>Draft genome sequence of pigeonpea (Cajanus cajan), an orphan legume crop of resource-poor farmers.</title>
        <authorList>
            <person name="Varshney R.K."/>
            <person name="Chen W."/>
            <person name="Li Y."/>
            <person name="Bharti A.K."/>
            <person name="Saxena R.K."/>
            <person name="Schlueter J.A."/>
            <person name="Donoghue M.T."/>
            <person name="Azam S."/>
            <person name="Fan G."/>
            <person name="Whaley A.M."/>
            <person name="Farmer A.D."/>
            <person name="Sheridan J."/>
            <person name="Iwata A."/>
            <person name="Tuteja R."/>
            <person name="Penmetsa R.V."/>
            <person name="Wu W."/>
            <person name="Upadhyaya H.D."/>
            <person name="Yang S.P."/>
            <person name="Shah T."/>
            <person name="Saxena K.B."/>
            <person name="Michael T."/>
            <person name="McCombie W.R."/>
            <person name="Yang B."/>
            <person name="Zhang G."/>
            <person name="Yang H."/>
            <person name="Wang J."/>
            <person name="Spillane C."/>
            <person name="Cook D.R."/>
            <person name="May G.D."/>
            <person name="Xu X."/>
            <person name="Jackson S.A."/>
        </authorList>
    </citation>
    <scope>NUCLEOTIDE SEQUENCE [LARGE SCALE GENOMIC DNA]</scope>
    <source>
        <strain evidence="9">cv. Asha</strain>
    </source>
</reference>
<evidence type="ECO:0000256" key="1">
    <source>
        <dbReference type="ARBA" id="ARBA00004167"/>
    </source>
</evidence>
<proteinExistence type="predicted"/>
<keyword evidence="2 6" id="KW-0812">Transmembrane</keyword>
<dbReference type="PANTHER" id="PTHR31234:SF36">
    <property type="entry name" value="CHAPERONIN CPN60-LIKE PROTEIN"/>
    <property type="match status" value="1"/>
</dbReference>
<dbReference type="Pfam" id="PF03168">
    <property type="entry name" value="LEA_2"/>
    <property type="match status" value="1"/>
</dbReference>
<dbReference type="EMBL" id="CM003613">
    <property type="protein sequence ID" value="KYP54332.1"/>
    <property type="molecule type" value="Genomic_DNA"/>
</dbReference>
<evidence type="ECO:0000259" key="7">
    <source>
        <dbReference type="Pfam" id="PF03168"/>
    </source>
</evidence>
<dbReference type="Gramene" id="C.cajan_00500.t">
    <property type="protein sequence ID" value="C.cajan_00500.t.cds1"/>
    <property type="gene ID" value="C.cajan_00500"/>
</dbReference>
<dbReference type="SUPFAM" id="SSF117070">
    <property type="entry name" value="LEA14-like"/>
    <property type="match status" value="1"/>
</dbReference>
<evidence type="ECO:0000256" key="5">
    <source>
        <dbReference type="SAM" id="MobiDB-lite"/>
    </source>
</evidence>
<comment type="subcellular location">
    <subcellularLocation>
        <location evidence="1">Membrane</location>
        <topology evidence="1">Single-pass membrane protein</topology>
    </subcellularLocation>
</comment>
<evidence type="ECO:0000313" key="8">
    <source>
        <dbReference type="EMBL" id="KYP54332.1"/>
    </source>
</evidence>
<dbReference type="GO" id="GO:0005886">
    <property type="term" value="C:plasma membrane"/>
    <property type="evidence" value="ECO:0007669"/>
    <property type="project" value="TreeGrafter"/>
</dbReference>
<evidence type="ECO:0000256" key="2">
    <source>
        <dbReference type="ARBA" id="ARBA00022692"/>
    </source>
</evidence>
<keyword evidence="4 6" id="KW-0472">Membrane</keyword>
<name>A0A151SHR2_CAJCA</name>
<dbReference type="OMA" id="FLYHPQR"/>
<dbReference type="AlphaFoldDB" id="A0A151SHR2"/>
<feature type="transmembrane region" description="Helical" evidence="6">
    <location>
        <begin position="49"/>
        <end position="75"/>
    </location>
</feature>
<evidence type="ECO:0000256" key="3">
    <source>
        <dbReference type="ARBA" id="ARBA00022989"/>
    </source>
</evidence>
<dbReference type="Gene3D" id="2.60.40.1820">
    <property type="match status" value="1"/>
</dbReference>
<evidence type="ECO:0000313" key="9">
    <source>
        <dbReference type="Proteomes" id="UP000075243"/>
    </source>
</evidence>
<protein>
    <recommendedName>
        <fullName evidence="7">Late embryogenesis abundant protein LEA-2 subgroup domain-containing protein</fullName>
    </recommendedName>
</protein>
<keyword evidence="3 6" id="KW-1133">Transmembrane helix</keyword>
<feature type="region of interest" description="Disordered" evidence="5">
    <location>
        <begin position="1"/>
        <end position="44"/>
    </location>
</feature>
<feature type="domain" description="Late embryogenesis abundant protein LEA-2 subgroup" evidence="7">
    <location>
        <begin position="108"/>
        <end position="200"/>
    </location>
</feature>
<dbReference type="STRING" id="3821.A0A151SHR2"/>
<evidence type="ECO:0000256" key="6">
    <source>
        <dbReference type="SAM" id="Phobius"/>
    </source>
</evidence>
<dbReference type="Proteomes" id="UP000075243">
    <property type="component" value="Chromosome 11"/>
</dbReference>
<dbReference type="PANTHER" id="PTHR31234">
    <property type="entry name" value="LATE EMBRYOGENESIS ABUNDANT (LEA) HYDROXYPROLINE-RICH GLYCOPROTEIN FAMILY"/>
    <property type="match status" value="1"/>
</dbReference>